<comment type="catalytic activity">
    <reaction evidence="11">
        <text>4 Fe(II)-[cytochrome c] + O2 + 8 H(+)(in) = 4 Fe(III)-[cytochrome c] + 2 H2O + 4 H(+)(out)</text>
        <dbReference type="Rhea" id="RHEA:11436"/>
        <dbReference type="Rhea" id="RHEA-COMP:10350"/>
        <dbReference type="Rhea" id="RHEA-COMP:14399"/>
        <dbReference type="ChEBI" id="CHEBI:15377"/>
        <dbReference type="ChEBI" id="CHEBI:15378"/>
        <dbReference type="ChEBI" id="CHEBI:15379"/>
        <dbReference type="ChEBI" id="CHEBI:29033"/>
        <dbReference type="ChEBI" id="CHEBI:29034"/>
        <dbReference type="EC" id="7.1.1.9"/>
    </reaction>
    <physiologicalReaction direction="left-to-right" evidence="11">
        <dbReference type="Rhea" id="RHEA:11437"/>
    </physiologicalReaction>
</comment>
<dbReference type="UniPathway" id="UPA00705"/>
<keyword evidence="16" id="KW-1185">Reference proteome</keyword>
<keyword evidence="9" id="KW-0249">Electron transport</keyword>
<dbReference type="EC" id="7.1.1.2" evidence="5"/>
<comment type="function">
    <text evidence="2">Core subunit of the mitochondrial membrane respiratory chain NADH dehydrogenase (Complex I) that is believed to belong to the minimal assembly required for catalysis. Complex I functions in the transfer of electrons from NADH to the respiratory chain. The immediate electron acceptor for the enzyme is believed to be ubiquinone.</text>
</comment>
<dbReference type="AlphaFoldDB" id="T1JK42"/>
<feature type="transmembrane region" description="Helical" evidence="13">
    <location>
        <begin position="197"/>
        <end position="216"/>
    </location>
</feature>
<evidence type="ECO:0000256" key="13">
    <source>
        <dbReference type="SAM" id="Phobius"/>
    </source>
</evidence>
<dbReference type="GO" id="GO:0015990">
    <property type="term" value="P:electron transport coupled proton transport"/>
    <property type="evidence" value="ECO:0007669"/>
    <property type="project" value="TreeGrafter"/>
</dbReference>
<dbReference type="GO" id="GO:0006123">
    <property type="term" value="P:mitochondrial electron transport, cytochrome c to oxygen"/>
    <property type="evidence" value="ECO:0007669"/>
    <property type="project" value="TreeGrafter"/>
</dbReference>
<dbReference type="SUPFAM" id="SSF81442">
    <property type="entry name" value="Cytochrome c oxidase subunit I-like"/>
    <property type="match status" value="1"/>
</dbReference>
<proteinExistence type="inferred from homology"/>
<keyword evidence="13" id="KW-0472">Membrane</keyword>
<evidence type="ECO:0000259" key="14">
    <source>
        <dbReference type="PROSITE" id="PS50855"/>
    </source>
</evidence>
<feature type="transmembrane region" description="Helical" evidence="13">
    <location>
        <begin position="71"/>
        <end position="90"/>
    </location>
</feature>
<dbReference type="HOGENOM" id="CLU_445050_0_0_1"/>
<dbReference type="GO" id="GO:0016020">
    <property type="term" value="C:membrane"/>
    <property type="evidence" value="ECO:0007669"/>
    <property type="project" value="InterPro"/>
</dbReference>
<dbReference type="PANTHER" id="PTHR10422">
    <property type="entry name" value="CYTOCHROME C OXIDASE SUBUNIT 1"/>
    <property type="match status" value="1"/>
</dbReference>
<feature type="transmembrane region" description="Helical" evidence="13">
    <location>
        <begin position="167"/>
        <end position="185"/>
    </location>
</feature>
<dbReference type="Gene3D" id="1.20.210.10">
    <property type="entry name" value="Cytochrome c oxidase-like, subunit I domain"/>
    <property type="match status" value="3"/>
</dbReference>
<dbReference type="GO" id="GO:0004129">
    <property type="term" value="F:cytochrome-c oxidase activity"/>
    <property type="evidence" value="ECO:0007669"/>
    <property type="project" value="UniProtKB-EC"/>
</dbReference>
<evidence type="ECO:0000256" key="7">
    <source>
        <dbReference type="ARBA" id="ARBA00022660"/>
    </source>
</evidence>
<feature type="transmembrane region" description="Helical" evidence="13">
    <location>
        <begin position="97"/>
        <end position="117"/>
    </location>
</feature>
<keyword evidence="7" id="KW-0679">Respiratory chain</keyword>
<reference evidence="16" key="1">
    <citation type="submission" date="2011-05" db="EMBL/GenBank/DDBJ databases">
        <authorList>
            <person name="Richards S.R."/>
            <person name="Qu J."/>
            <person name="Jiang H."/>
            <person name="Jhangiani S.N."/>
            <person name="Agravi P."/>
            <person name="Goodspeed R."/>
            <person name="Gross S."/>
            <person name="Mandapat C."/>
            <person name="Jackson L."/>
            <person name="Mathew T."/>
            <person name="Pu L."/>
            <person name="Thornton R."/>
            <person name="Saada N."/>
            <person name="Wilczek-Boney K.B."/>
            <person name="Lee S."/>
            <person name="Kovar C."/>
            <person name="Wu Y."/>
            <person name="Scherer S.E."/>
            <person name="Worley K.C."/>
            <person name="Muzny D.M."/>
            <person name="Gibbs R."/>
        </authorList>
    </citation>
    <scope>NUCLEOTIDE SEQUENCE</scope>
    <source>
        <strain evidence="16">Brora</strain>
    </source>
</reference>
<evidence type="ECO:0000256" key="4">
    <source>
        <dbReference type="ARBA" id="ARBA00009578"/>
    </source>
</evidence>
<dbReference type="Pfam" id="PF00115">
    <property type="entry name" value="COX1"/>
    <property type="match status" value="1"/>
</dbReference>
<dbReference type="Pfam" id="PF00361">
    <property type="entry name" value="Proton_antipo_M"/>
    <property type="match status" value="1"/>
</dbReference>
<name>T1JK42_STRMM</name>
<evidence type="ECO:0000313" key="15">
    <source>
        <dbReference type="EnsemblMetazoa" id="SMAR014222-PA"/>
    </source>
</evidence>
<evidence type="ECO:0000256" key="9">
    <source>
        <dbReference type="ARBA" id="ARBA00022982"/>
    </source>
</evidence>
<reference evidence="15" key="2">
    <citation type="submission" date="2015-02" db="UniProtKB">
        <authorList>
            <consortium name="EnsemblMetazoa"/>
        </authorList>
    </citation>
    <scope>IDENTIFICATION</scope>
</reference>
<dbReference type="EMBL" id="AFFK01010131">
    <property type="status" value="NOT_ANNOTATED_CDS"/>
    <property type="molecule type" value="Genomic_DNA"/>
</dbReference>
<dbReference type="GO" id="GO:0008137">
    <property type="term" value="F:NADH dehydrogenase (ubiquinone) activity"/>
    <property type="evidence" value="ECO:0007669"/>
    <property type="project" value="UniProtKB-EC"/>
</dbReference>
<feature type="transmembrane region" description="Helical" evidence="13">
    <location>
        <begin position="251"/>
        <end position="276"/>
    </location>
</feature>
<dbReference type="GO" id="GO:0020037">
    <property type="term" value="F:heme binding"/>
    <property type="evidence" value="ECO:0007669"/>
    <property type="project" value="InterPro"/>
</dbReference>
<feature type="domain" description="Cytochrome oxidase subunit I profile" evidence="14">
    <location>
        <begin position="513"/>
        <end position="610"/>
    </location>
</feature>
<dbReference type="EnsemblMetazoa" id="SMAR014222-RA">
    <property type="protein sequence ID" value="SMAR014222-PA"/>
    <property type="gene ID" value="SMAR014222"/>
</dbReference>
<keyword evidence="8" id="KW-1278">Translocase</keyword>
<dbReference type="Proteomes" id="UP000014500">
    <property type="component" value="Unassembled WGS sequence"/>
</dbReference>
<sequence length="614" mass="69419">MDYIECFYLHYLLYYLLLLLEDISIEGLSGYHNFYVMDGFKFVPVHGLGETWSPIGIHLVNPFGRCISDLSSLQVINLVLTVILAVYFTGIQVFMEFMFYVVVLSLQSYIDILLMLFDYFYLYLYIDDLTSYFSLILEFITCNYKFSMVYKATIHDLGIIIVREKNNNLLILTEILVLVCILFFVPSYGSQIEKINSSYYLIFYAAFCSFPFLFVYYNTNFLLVFSHYDIILSWEVFFILTLTHVEAPTTASILLAGLLLKLGTAGIILGSFCCVFQSDSKSLAAYSSVTHIRFLLLSLVIRGKVSRLILILAHGYTTTLIFYLVGEYYHTSTRRIIYFMNSSRMIIVFLSNSGVPPSLSFLSEFLIVTNVSFYYSLFLITNSLMGIPLNSQYFQINIYKKYQGVGTRLSLIIRLELAKPGFFIGNVIPSIIGGFDSRFVDIGAGHPGRSVDLAIFRLHCAGLRSILGGINFMCTTKNLRSRSISLEHMTGAITMLLTDRNLNTSFFDPSTGGIVYAILRIGLIGCVVWAHHIYTVGIDLDSRAYFTAATIVIAVPTVLGFIFLFTVGGLTGVILSNSSLDIILHDTYYVVSHFHYVLRLGAVFGIFTAYDEDL</sequence>
<dbReference type="GO" id="GO:0005739">
    <property type="term" value="C:mitochondrion"/>
    <property type="evidence" value="ECO:0007669"/>
    <property type="project" value="GOC"/>
</dbReference>
<keyword evidence="7" id="KW-0813">Transport</keyword>
<dbReference type="InterPro" id="IPR000883">
    <property type="entry name" value="Cyt_C_Oxase_1"/>
</dbReference>
<evidence type="ECO:0000256" key="3">
    <source>
        <dbReference type="ARBA" id="ARBA00004673"/>
    </source>
</evidence>
<evidence type="ECO:0000256" key="10">
    <source>
        <dbReference type="ARBA" id="ARBA00032715"/>
    </source>
</evidence>
<feature type="transmembrane region" description="Helical" evidence="13">
    <location>
        <begin position="307"/>
        <end position="325"/>
    </location>
</feature>
<keyword evidence="13" id="KW-1133">Transmembrane helix</keyword>
<protein>
    <recommendedName>
        <fullName evidence="6">Cytochrome c oxidase subunit 1</fullName>
        <ecNumber evidence="5">7.1.1.2</ecNumber>
    </recommendedName>
    <alternativeName>
        <fullName evidence="10">Cytochrome c oxidase polypeptide I</fullName>
    </alternativeName>
</protein>
<comment type="catalytic activity">
    <reaction evidence="12">
        <text>a ubiquinone + NADH + 5 H(+)(in) = a ubiquinol + NAD(+) + 4 H(+)(out)</text>
        <dbReference type="Rhea" id="RHEA:29091"/>
        <dbReference type="Rhea" id="RHEA-COMP:9565"/>
        <dbReference type="Rhea" id="RHEA-COMP:9566"/>
        <dbReference type="ChEBI" id="CHEBI:15378"/>
        <dbReference type="ChEBI" id="CHEBI:16389"/>
        <dbReference type="ChEBI" id="CHEBI:17976"/>
        <dbReference type="ChEBI" id="CHEBI:57540"/>
        <dbReference type="ChEBI" id="CHEBI:57945"/>
        <dbReference type="EC" id="7.1.1.2"/>
    </reaction>
</comment>
<dbReference type="eggNOG" id="KOG4664">
    <property type="taxonomic scope" value="Eukaryota"/>
</dbReference>
<dbReference type="InterPro" id="IPR023616">
    <property type="entry name" value="Cyt_c_oxase-like_su1_dom"/>
</dbReference>
<dbReference type="STRING" id="126957.T1JK42"/>
<comment type="cofactor">
    <cofactor evidence="1">
        <name>heme</name>
        <dbReference type="ChEBI" id="CHEBI:30413"/>
    </cofactor>
</comment>
<evidence type="ECO:0000256" key="2">
    <source>
        <dbReference type="ARBA" id="ARBA00003257"/>
    </source>
</evidence>
<evidence type="ECO:0000256" key="1">
    <source>
        <dbReference type="ARBA" id="ARBA00001971"/>
    </source>
</evidence>
<keyword evidence="13" id="KW-0812">Transmembrane</keyword>
<feature type="transmembrane region" description="Helical" evidence="13">
    <location>
        <begin position="129"/>
        <end position="146"/>
    </location>
</feature>
<feature type="transmembrane region" description="Helical" evidence="13">
    <location>
        <begin position="587"/>
        <end position="610"/>
    </location>
</feature>
<feature type="transmembrane region" description="Helical" evidence="13">
    <location>
        <begin position="12"/>
        <end position="31"/>
    </location>
</feature>
<feature type="transmembrane region" description="Helical" evidence="13">
    <location>
        <begin position="546"/>
        <end position="575"/>
    </location>
</feature>
<evidence type="ECO:0000256" key="6">
    <source>
        <dbReference type="ARBA" id="ARBA00015947"/>
    </source>
</evidence>
<evidence type="ECO:0000256" key="11">
    <source>
        <dbReference type="ARBA" id="ARBA00049512"/>
    </source>
</evidence>
<accession>T1JK42</accession>
<evidence type="ECO:0000256" key="5">
    <source>
        <dbReference type="ARBA" id="ARBA00012944"/>
    </source>
</evidence>
<evidence type="ECO:0000313" key="16">
    <source>
        <dbReference type="Proteomes" id="UP000014500"/>
    </source>
</evidence>
<organism evidence="15 16">
    <name type="scientific">Strigamia maritima</name>
    <name type="common">European centipede</name>
    <name type="synonym">Geophilus maritimus</name>
    <dbReference type="NCBI Taxonomy" id="126957"/>
    <lineage>
        <taxon>Eukaryota</taxon>
        <taxon>Metazoa</taxon>
        <taxon>Ecdysozoa</taxon>
        <taxon>Arthropoda</taxon>
        <taxon>Myriapoda</taxon>
        <taxon>Chilopoda</taxon>
        <taxon>Pleurostigmophora</taxon>
        <taxon>Geophilomorpha</taxon>
        <taxon>Linotaeniidae</taxon>
        <taxon>Strigamia</taxon>
    </lineage>
</organism>
<feature type="transmembrane region" description="Helical" evidence="13">
    <location>
        <begin position="514"/>
        <end position="534"/>
    </location>
</feature>
<feature type="transmembrane region" description="Helical" evidence="13">
    <location>
        <begin position="283"/>
        <end position="301"/>
    </location>
</feature>
<comment type="pathway">
    <text evidence="3">Energy metabolism; oxidative phosphorylation.</text>
</comment>
<evidence type="ECO:0000256" key="12">
    <source>
        <dbReference type="ARBA" id="ARBA00049551"/>
    </source>
</evidence>
<feature type="transmembrane region" description="Helical" evidence="13">
    <location>
        <begin position="373"/>
        <end position="391"/>
    </location>
</feature>
<dbReference type="eggNOG" id="KOG4769">
    <property type="taxonomic scope" value="Eukaryota"/>
</dbReference>
<dbReference type="InterPro" id="IPR036927">
    <property type="entry name" value="Cyt_c_oxase-like_su1_sf"/>
</dbReference>
<dbReference type="PANTHER" id="PTHR10422:SF18">
    <property type="entry name" value="CYTOCHROME C OXIDASE SUBUNIT 1"/>
    <property type="match status" value="1"/>
</dbReference>
<feature type="transmembrane region" description="Helical" evidence="13">
    <location>
        <begin position="346"/>
        <end position="367"/>
    </location>
</feature>
<dbReference type="InterPro" id="IPR001750">
    <property type="entry name" value="ND/Mrp_TM"/>
</dbReference>
<feature type="transmembrane region" description="Helical" evidence="13">
    <location>
        <begin position="228"/>
        <end position="245"/>
    </location>
</feature>
<evidence type="ECO:0000256" key="8">
    <source>
        <dbReference type="ARBA" id="ARBA00022967"/>
    </source>
</evidence>
<dbReference type="eggNOG" id="KOG4845">
    <property type="taxonomic scope" value="Eukaryota"/>
</dbReference>
<dbReference type="PROSITE" id="PS50855">
    <property type="entry name" value="COX1"/>
    <property type="match status" value="1"/>
</dbReference>
<comment type="similarity">
    <text evidence="4">Belongs to the heme-copper respiratory oxidase family.</text>
</comment>